<dbReference type="PANTHER" id="PTHR30404:SF6">
    <property type="entry name" value="N-ACETYLMURAMOYL-L-ALANINE AMIDASE AMIB"/>
    <property type="match status" value="1"/>
</dbReference>
<proteinExistence type="inferred from homology"/>
<accession>A0A4Q7ISW5</accession>
<organism evidence="11 12">
    <name type="scientific">Pseudoalteromonas phenolica</name>
    <dbReference type="NCBI Taxonomy" id="161398"/>
    <lineage>
        <taxon>Bacteria</taxon>
        <taxon>Pseudomonadati</taxon>
        <taxon>Pseudomonadota</taxon>
        <taxon>Gammaproteobacteria</taxon>
        <taxon>Alteromonadales</taxon>
        <taxon>Pseudoalteromonadaceae</taxon>
        <taxon>Pseudoalteromonas</taxon>
    </lineage>
</organism>
<evidence type="ECO:0000259" key="10">
    <source>
        <dbReference type="PROSITE" id="PS51782"/>
    </source>
</evidence>
<name>A0A4Q7ISW5_9GAMM</name>
<dbReference type="CDD" id="cd00118">
    <property type="entry name" value="LysM"/>
    <property type="match status" value="1"/>
</dbReference>
<evidence type="ECO:0000313" key="11">
    <source>
        <dbReference type="EMBL" id="RZQ54749.1"/>
    </source>
</evidence>
<dbReference type="EMBL" id="PPSX01000010">
    <property type="protein sequence ID" value="RZQ54749.1"/>
    <property type="molecule type" value="Genomic_DNA"/>
</dbReference>
<comment type="subcellular location">
    <subcellularLocation>
        <location evidence="2">Periplasm</location>
    </subcellularLocation>
</comment>
<dbReference type="Gene3D" id="3.40.630.40">
    <property type="entry name" value="Zn-dependent exopeptidases"/>
    <property type="match status" value="1"/>
</dbReference>
<sequence>MMNNLRIIKIIQLSLIFCLLLSVSAWAKNSIEGVRVWPSPESTRVVLDMSAKPEFSYFMLKSPLRLVVDLESTKKHNKLPTIPKEHRVMSKLRYSKPKNAKSTRLVFDLTRSVKPVIFALAPTGPYKNRLVIDLYGKQKSLEANDTKKKRERVTDRDIIVAIDAGHGGEDPGSIGPSGTYEKNITLPIAKRLARMIDAEPGMQARLTRTGDYFLKLNTRTSKARQKRADFFVSIHADAFTRPEPNGTSVWVLSLRRAQSETGKWLEDREKHSQLLGGAADLIKDTANERYLAKALLDMSMDHSMKTGFTVAEEVVRELKKVSKLHKKTPQSANFGVLKSPDIPSILVETGFISNPKEEKMLKTARHQERLARAVFKAIRAHYQKNPPDDSLFARLKENKPMQHKVKRGESLSLLAQRYGTTVSALKKANKLSKNTLYIGQVLKIPKV</sequence>
<dbReference type="SMART" id="SM00257">
    <property type="entry name" value="LysM"/>
    <property type="match status" value="1"/>
</dbReference>
<dbReference type="InterPro" id="IPR002508">
    <property type="entry name" value="MurNAc-LAA_cat"/>
</dbReference>
<comment type="similarity">
    <text evidence="3">Belongs to the N-acetylmuramoyl-L-alanine amidase 3 family.</text>
</comment>
<keyword evidence="6" id="KW-0574">Periplasm</keyword>
<dbReference type="InterPro" id="IPR018392">
    <property type="entry name" value="LysM"/>
</dbReference>
<evidence type="ECO:0000256" key="4">
    <source>
        <dbReference type="ARBA" id="ARBA00011901"/>
    </source>
</evidence>
<keyword evidence="5" id="KW-0732">Signal</keyword>
<keyword evidence="8" id="KW-0961">Cell wall biogenesis/degradation</keyword>
<evidence type="ECO:0000313" key="12">
    <source>
        <dbReference type="Proteomes" id="UP000291338"/>
    </source>
</evidence>
<dbReference type="GO" id="GO:0071555">
    <property type="term" value="P:cell wall organization"/>
    <property type="evidence" value="ECO:0007669"/>
    <property type="project" value="UniProtKB-KW"/>
</dbReference>
<feature type="domain" description="LysM" evidence="10">
    <location>
        <begin position="401"/>
        <end position="444"/>
    </location>
</feature>
<dbReference type="Gene3D" id="2.60.40.3500">
    <property type="match status" value="1"/>
</dbReference>
<gene>
    <name evidence="11" type="ORF">C1E23_02405</name>
</gene>
<evidence type="ECO:0000256" key="2">
    <source>
        <dbReference type="ARBA" id="ARBA00004418"/>
    </source>
</evidence>
<protein>
    <recommendedName>
        <fullName evidence="9">N-acetylmuramoyl-L-alanine amidase AmiC</fullName>
        <ecNumber evidence="4">3.5.1.28</ecNumber>
    </recommendedName>
</protein>
<dbReference type="AlphaFoldDB" id="A0A4Q7ISW5"/>
<dbReference type="Gene3D" id="3.10.350.10">
    <property type="entry name" value="LysM domain"/>
    <property type="match status" value="1"/>
</dbReference>
<dbReference type="GO" id="GO:0009253">
    <property type="term" value="P:peptidoglycan catabolic process"/>
    <property type="evidence" value="ECO:0007669"/>
    <property type="project" value="InterPro"/>
</dbReference>
<dbReference type="SMART" id="SM00646">
    <property type="entry name" value="Ami_3"/>
    <property type="match status" value="1"/>
</dbReference>
<dbReference type="Pfam" id="PF11741">
    <property type="entry name" value="AMIN"/>
    <property type="match status" value="1"/>
</dbReference>
<dbReference type="SUPFAM" id="SSF54106">
    <property type="entry name" value="LysM domain"/>
    <property type="match status" value="1"/>
</dbReference>
<dbReference type="SUPFAM" id="SSF53187">
    <property type="entry name" value="Zn-dependent exopeptidases"/>
    <property type="match status" value="1"/>
</dbReference>
<dbReference type="Pfam" id="PF01476">
    <property type="entry name" value="LysM"/>
    <property type="match status" value="1"/>
</dbReference>
<dbReference type="CDD" id="cd02696">
    <property type="entry name" value="MurNAc-LAA"/>
    <property type="match status" value="1"/>
</dbReference>
<dbReference type="GO" id="GO:0008745">
    <property type="term" value="F:N-acetylmuramoyl-L-alanine amidase activity"/>
    <property type="evidence" value="ECO:0007669"/>
    <property type="project" value="UniProtKB-EC"/>
</dbReference>
<dbReference type="PANTHER" id="PTHR30404">
    <property type="entry name" value="N-ACETYLMURAMOYL-L-ALANINE AMIDASE"/>
    <property type="match status" value="1"/>
</dbReference>
<dbReference type="InterPro" id="IPR036779">
    <property type="entry name" value="LysM_dom_sf"/>
</dbReference>
<keyword evidence="7" id="KW-0378">Hydrolase</keyword>
<comment type="catalytic activity">
    <reaction evidence="1">
        <text>Hydrolyzes the link between N-acetylmuramoyl residues and L-amino acid residues in certain cell-wall glycopeptides.</text>
        <dbReference type="EC" id="3.5.1.28"/>
    </reaction>
</comment>
<evidence type="ECO:0000256" key="8">
    <source>
        <dbReference type="ARBA" id="ARBA00023316"/>
    </source>
</evidence>
<reference evidence="11 12" key="1">
    <citation type="submission" date="2018-01" db="EMBL/GenBank/DDBJ databases">
        <title>Co-occurrence of chitin degradation, pigmentation and bioactivity in marine Pseudoalteromonas.</title>
        <authorList>
            <person name="Paulsen S."/>
            <person name="Gram L."/>
            <person name="Machado H."/>
        </authorList>
    </citation>
    <scope>NUCLEOTIDE SEQUENCE [LARGE SCALE GENOMIC DNA]</scope>
    <source>
        <strain evidence="11 12">S3898</strain>
    </source>
</reference>
<evidence type="ECO:0000256" key="9">
    <source>
        <dbReference type="ARBA" id="ARBA00074581"/>
    </source>
</evidence>
<dbReference type="PROSITE" id="PS51782">
    <property type="entry name" value="LYSM"/>
    <property type="match status" value="1"/>
</dbReference>
<dbReference type="EC" id="3.5.1.28" evidence="4"/>
<dbReference type="InterPro" id="IPR021731">
    <property type="entry name" value="AMIN_dom"/>
</dbReference>
<dbReference type="Pfam" id="PF01520">
    <property type="entry name" value="Amidase_3"/>
    <property type="match status" value="1"/>
</dbReference>
<dbReference type="FunFam" id="3.40.630.40:FF:000001">
    <property type="entry name" value="N-acetylmuramoyl-L-alanine amidase"/>
    <property type="match status" value="1"/>
</dbReference>
<evidence type="ECO:0000256" key="6">
    <source>
        <dbReference type="ARBA" id="ARBA00022764"/>
    </source>
</evidence>
<evidence type="ECO:0000256" key="5">
    <source>
        <dbReference type="ARBA" id="ARBA00022729"/>
    </source>
</evidence>
<evidence type="ECO:0000256" key="1">
    <source>
        <dbReference type="ARBA" id="ARBA00001561"/>
    </source>
</evidence>
<evidence type="ECO:0000256" key="3">
    <source>
        <dbReference type="ARBA" id="ARBA00010860"/>
    </source>
</evidence>
<dbReference type="GO" id="GO:0030288">
    <property type="term" value="C:outer membrane-bounded periplasmic space"/>
    <property type="evidence" value="ECO:0007669"/>
    <property type="project" value="TreeGrafter"/>
</dbReference>
<evidence type="ECO:0000256" key="7">
    <source>
        <dbReference type="ARBA" id="ARBA00022801"/>
    </source>
</evidence>
<dbReference type="Proteomes" id="UP000291338">
    <property type="component" value="Unassembled WGS sequence"/>
</dbReference>
<dbReference type="InterPro" id="IPR050695">
    <property type="entry name" value="N-acetylmuramoyl_amidase_3"/>
</dbReference>
<comment type="caution">
    <text evidence="11">The sequence shown here is derived from an EMBL/GenBank/DDBJ whole genome shotgun (WGS) entry which is preliminary data.</text>
</comment>